<accession>K2AFD6</accession>
<dbReference type="InterPro" id="IPR010662">
    <property type="entry name" value="RBBP9/YdeN"/>
</dbReference>
<organism evidence="1">
    <name type="scientific">uncultured bacterium</name>
    <name type="common">gcode 4</name>
    <dbReference type="NCBI Taxonomy" id="1234023"/>
    <lineage>
        <taxon>Bacteria</taxon>
        <taxon>environmental samples</taxon>
    </lineage>
</organism>
<sequence length="188" mass="22193">MKTAIIIHGMPSKKDYFNPKWDSESNCHWLPWLQKQLIVNNILAQTPEMPEPFLPQYNEWKKEFERFDINENTILVGHSLWAGFIVRWLSESDVKVGKVVLVAPWINVNKEEDINFFDFEIDKNLNLKSTKLKVFASSNDDNAIKNSVDKLKNEILNLDIKNFENMGHFCFRDMNTREFPELLEFLIN</sequence>
<dbReference type="Pfam" id="PF06821">
    <property type="entry name" value="Ser_hydrolase"/>
    <property type="match status" value="1"/>
</dbReference>
<dbReference type="InterPro" id="IPR029058">
    <property type="entry name" value="AB_hydrolase_fold"/>
</dbReference>
<dbReference type="GO" id="GO:0016787">
    <property type="term" value="F:hydrolase activity"/>
    <property type="evidence" value="ECO:0007669"/>
    <property type="project" value="InterPro"/>
</dbReference>
<proteinExistence type="predicted"/>
<dbReference type="AlphaFoldDB" id="K2AFD6"/>
<evidence type="ECO:0008006" key="2">
    <source>
        <dbReference type="Google" id="ProtNLM"/>
    </source>
</evidence>
<protein>
    <recommendedName>
        <fullName evidence="2">Serine hydrolase family protein</fullName>
    </recommendedName>
</protein>
<dbReference type="SUPFAM" id="SSF53474">
    <property type="entry name" value="alpha/beta-Hydrolases"/>
    <property type="match status" value="1"/>
</dbReference>
<gene>
    <name evidence="1" type="ORF">ACD_49C00023G0013</name>
</gene>
<dbReference type="Gene3D" id="3.40.50.1820">
    <property type="entry name" value="alpha/beta hydrolase"/>
    <property type="match status" value="1"/>
</dbReference>
<dbReference type="EMBL" id="AMFJ01021609">
    <property type="protein sequence ID" value="EKD66670.1"/>
    <property type="molecule type" value="Genomic_DNA"/>
</dbReference>
<reference evidence="1" key="1">
    <citation type="journal article" date="2012" name="Science">
        <title>Fermentation, hydrogen, and sulfur metabolism in multiple uncultivated bacterial phyla.</title>
        <authorList>
            <person name="Wrighton K.C."/>
            <person name="Thomas B.C."/>
            <person name="Sharon I."/>
            <person name="Miller C.S."/>
            <person name="Castelle C.J."/>
            <person name="VerBerkmoes N.C."/>
            <person name="Wilkins M.J."/>
            <person name="Hettich R.L."/>
            <person name="Lipton M.S."/>
            <person name="Williams K.H."/>
            <person name="Long P.E."/>
            <person name="Banfield J.F."/>
        </authorList>
    </citation>
    <scope>NUCLEOTIDE SEQUENCE [LARGE SCALE GENOMIC DNA]</scope>
</reference>
<evidence type="ECO:0000313" key="1">
    <source>
        <dbReference type="EMBL" id="EKD66670.1"/>
    </source>
</evidence>
<comment type="caution">
    <text evidence="1">The sequence shown here is derived from an EMBL/GenBank/DDBJ whole genome shotgun (WGS) entry which is preliminary data.</text>
</comment>
<dbReference type="PANTHER" id="PTHR15394:SF3">
    <property type="entry name" value="SERINE HYDROLASE RBBP9"/>
    <property type="match status" value="1"/>
</dbReference>
<name>K2AFD6_9BACT</name>
<dbReference type="PANTHER" id="PTHR15394">
    <property type="entry name" value="SERINE HYDROLASE RBBP9"/>
    <property type="match status" value="1"/>
</dbReference>